<sequence>MEHYIHIPTEHGELSTVIHYPTGNHHEESKQQSRWPLIIICHGFIGNKIGTDRLFVKAARKFNANGFMVLRFDYAGCGESTGDYGAGGLEALVEQTRRVIDYVFDMDCVDPSRIILLGHSLGGAAAILASARDSRVKTLVLWSSVAQPLNDIVHIVGESKYEAAIRNGSVDYLGYSLTRKFFESLSKQHPFQHTSKFTGDVFLVHGTSDDVIPVDYCFQYQRMFWLRSTGQCDKEVILQADHTYSTTESTDQLLNKTNEWLLTTEKRKKEWNDWTI</sequence>
<dbReference type="Gene3D" id="3.40.50.1820">
    <property type="entry name" value="alpha/beta hydrolase"/>
    <property type="match status" value="1"/>
</dbReference>
<dbReference type="SUPFAM" id="SSF53474">
    <property type="entry name" value="alpha/beta-Hydrolases"/>
    <property type="match status" value="1"/>
</dbReference>
<accession>A0A6B8RNU3</accession>
<reference evidence="5" key="1">
    <citation type="submission" date="2018-11" db="EMBL/GenBank/DDBJ databases">
        <title>Complete genome sequence of Paenibacillus sp. ML311-T8.</title>
        <authorList>
            <person name="Nam Y.-D."/>
            <person name="Kang J."/>
            <person name="Chung W.-H."/>
            <person name="Park Y.S."/>
        </authorList>
    </citation>
    <scope>NUCLEOTIDE SEQUENCE [LARGE SCALE GENOMIC DNA]</scope>
    <source>
        <strain evidence="5">ML311-T8</strain>
    </source>
</reference>
<gene>
    <name evidence="4" type="ORF">EHS13_25565</name>
</gene>
<keyword evidence="5" id="KW-1185">Reference proteome</keyword>
<dbReference type="InterPro" id="IPR029058">
    <property type="entry name" value="AB_hydrolase_fold"/>
</dbReference>
<comment type="similarity">
    <text evidence="2">Belongs to the AB hydrolase superfamily. FUS2 hydrolase family.</text>
</comment>
<organism evidence="4 5">
    <name type="scientific">Paenibacillus psychroresistens</name>
    <dbReference type="NCBI Taxonomy" id="1778678"/>
    <lineage>
        <taxon>Bacteria</taxon>
        <taxon>Bacillati</taxon>
        <taxon>Bacillota</taxon>
        <taxon>Bacilli</taxon>
        <taxon>Bacillales</taxon>
        <taxon>Paenibacillaceae</taxon>
        <taxon>Paenibacillus</taxon>
    </lineage>
</organism>
<dbReference type="GO" id="GO:0052689">
    <property type="term" value="F:carboxylic ester hydrolase activity"/>
    <property type="evidence" value="ECO:0007669"/>
    <property type="project" value="UniProtKB-ARBA"/>
</dbReference>
<dbReference type="InterPro" id="IPR000073">
    <property type="entry name" value="AB_hydrolase_1"/>
</dbReference>
<name>A0A6B8RNU3_9BACL</name>
<dbReference type="AlphaFoldDB" id="A0A6B8RNU3"/>
<dbReference type="InterPro" id="IPR050261">
    <property type="entry name" value="FrsA_esterase"/>
</dbReference>
<dbReference type="PANTHER" id="PTHR22946">
    <property type="entry name" value="DIENELACTONE HYDROLASE DOMAIN-CONTAINING PROTEIN-RELATED"/>
    <property type="match status" value="1"/>
</dbReference>
<dbReference type="RefSeq" id="WP_155703115.1">
    <property type="nucleotide sequence ID" value="NZ_CP034235.1"/>
</dbReference>
<dbReference type="Pfam" id="PF00561">
    <property type="entry name" value="Abhydrolase_1"/>
    <property type="match status" value="1"/>
</dbReference>
<evidence type="ECO:0000313" key="5">
    <source>
        <dbReference type="Proteomes" id="UP000426246"/>
    </source>
</evidence>
<evidence type="ECO:0000256" key="2">
    <source>
        <dbReference type="ARBA" id="ARBA00038115"/>
    </source>
</evidence>
<keyword evidence="1 4" id="KW-0378">Hydrolase</keyword>
<dbReference type="EMBL" id="CP034235">
    <property type="protein sequence ID" value="QGQ98021.1"/>
    <property type="molecule type" value="Genomic_DNA"/>
</dbReference>
<dbReference type="KEGG" id="ppsc:EHS13_25565"/>
<evidence type="ECO:0000313" key="4">
    <source>
        <dbReference type="EMBL" id="QGQ98021.1"/>
    </source>
</evidence>
<dbReference type="PANTHER" id="PTHR22946:SF9">
    <property type="entry name" value="POLYKETIDE TRANSFERASE AF380"/>
    <property type="match status" value="1"/>
</dbReference>
<dbReference type="Proteomes" id="UP000426246">
    <property type="component" value="Chromosome"/>
</dbReference>
<feature type="domain" description="AB hydrolase-1" evidence="3">
    <location>
        <begin position="36"/>
        <end position="150"/>
    </location>
</feature>
<evidence type="ECO:0000259" key="3">
    <source>
        <dbReference type="Pfam" id="PF00561"/>
    </source>
</evidence>
<evidence type="ECO:0000256" key="1">
    <source>
        <dbReference type="ARBA" id="ARBA00022801"/>
    </source>
</evidence>
<protein>
    <submittedName>
        <fullName evidence="4">Alpha/beta fold hydrolase</fullName>
    </submittedName>
</protein>
<proteinExistence type="inferred from homology"/>
<dbReference type="OrthoDB" id="9780269at2"/>